<gene>
    <name evidence="8" type="ORF">SCF082_LOCUS49263</name>
</gene>
<dbReference type="Pfam" id="PF00400">
    <property type="entry name" value="WD40"/>
    <property type="match status" value="4"/>
</dbReference>
<proteinExistence type="predicted"/>
<dbReference type="SMART" id="SM00054">
    <property type="entry name" value="EFh"/>
    <property type="match status" value="4"/>
</dbReference>
<dbReference type="InterPro" id="IPR015943">
    <property type="entry name" value="WD40/YVTN_repeat-like_dom_sf"/>
</dbReference>
<dbReference type="InterPro" id="IPR011992">
    <property type="entry name" value="EF-hand-dom_pair"/>
</dbReference>
<sequence length="1533" mass="172902">MEIMSLLDRAGMNRLRADFEKRPEGLSLAEFVSLIILRLPDTGQSDLEMVAKLLDLFHQVDVNGDGTMEWEEFSEFCIEAGIAASHMSDLEVTEKYVQESYTDVISHTPQITSIKFIPQLDKVAVCESGARCLRLYSSGPEGFHFKHEIDLRNAIQDRSSAGNPGTVLACEYLEVGNRKMLAVSSSNMTISFWDAGIYDVADDSVPRFLDRLVLDKPQFFLCYAPHIECLFTAGAEPSIRVHQLRFAPNFSLKEICVLSRHTDLIQDLLAVPELNLVVSASLDHKILLWGLDEDTVPIDQRIVFKSERTGHQKGVRSLAYAENGLLLSASFDLVVLAWDITEFSVRPVFQLKGHANPLFGVRVLPSKQHAVTLDTKGIFKMWDIRREGSIMDSERGIQTFAQRGAGEQAEDDVTFSPCAFDVTAPHGTIIAAKNRLMLFKTVQLQPEKYTPAACVYNPTSMTIACAIHRDVKVWDARTGVLLCHFQGIAQADISALALDFRERKFIASDRQGNIVACNYLNGSRMKGNEHAPHDSEISCMVYGREDKVIVSSGWDKTIRVFDETQPNAIAPLRKVVGAHLNDITALSLSHELSLIASGDLGGAVRIWDFQFLTLEGEFEIGHAVVGLKFCGAQPVMISVDQRGMIQFWAVRPFTSTQEMHRNTCAAAYADLLGLSDEEMVTVMELEHPASAPSQLWGWFGTSLGRIVILDFTETLQSFDIPPVSIEQRIHRRENYSAGRKVLKIFNAEGNANSRLASRERGRTKTVPGVKSPLVQRQWHAHADGVASLQVLDDPTAILTCGGDKAIRLWRYDGKQLGSLDSNERKALAVKRVTKTWDFPIDMESRRRRELIEAQTLMDRIFRQMEKTKGTVLHSNPHMRSTLNGERRNLSHLMRQEEVHRKKQHHLEKLQLEIRRDERRQRAEHVRELNFNLKAIAEKDAKVGQAAFAVLNAVVAGETDGMTENERERKRLLGQLEGKCTWIKTQQELAREAAEAREKAKARKLVAFSKNVGKLKPKGSSKGKRKGKNKGKAKGKGMAKGNGKAKGKNEKEVHAKSQTNHFKAAANGSRGSVQAPDPVEAMETVDPHDKTHLYSNLRAELQRIESKEAKRTTDTGRRKDGKIDLQPPALVKQHLDELRFVAKINKRHAMSAPLLKLDLPPSVVAPGTRQEDGGNAHYGQGEEHYLQGLNWKYVADKVKNELQAKFEQRSVKKGNGGAEVESRSSMTPLRSQKSRLSVLSSRMSQIAPGARNSTMILLSPNQDEGEFKEAQIEKEKEKARRAKEAEHRREVARAKLDERKSTLLAKLDRERMQQLQEQKQRESQYVQTRASAIRKAIQRTLDPTKEQLKRIKLARYLGPYLKQDIAHIRDTFQGLDRDGNGTIDLREFQMEIKKTSSESGNFRSLLDQSVRMFHSIDKDNSGTIALDELARVLFKRATANEFDDILVFLKMQARGKNRRLTSLLDPEALATHQSTRKSTKPVEKPKPTRNFRAEIRALFDLYDVNRDGQLSRNEMQDAIQQNGRRHRQERHHRL</sequence>
<evidence type="ECO:0000256" key="6">
    <source>
        <dbReference type="SAM" id="MobiDB-lite"/>
    </source>
</evidence>
<feature type="domain" description="EF-hand" evidence="7">
    <location>
        <begin position="48"/>
        <end position="83"/>
    </location>
</feature>
<dbReference type="Proteomes" id="UP001642464">
    <property type="component" value="Unassembled WGS sequence"/>
</dbReference>
<dbReference type="Gene3D" id="1.10.238.10">
    <property type="entry name" value="EF-hand"/>
    <property type="match status" value="2"/>
</dbReference>
<evidence type="ECO:0000256" key="1">
    <source>
        <dbReference type="ARBA" id="ARBA00022574"/>
    </source>
</evidence>
<evidence type="ECO:0000256" key="2">
    <source>
        <dbReference type="ARBA" id="ARBA00022737"/>
    </source>
</evidence>
<keyword evidence="1 4" id="KW-0853">WD repeat</keyword>
<evidence type="ECO:0000256" key="3">
    <source>
        <dbReference type="ARBA" id="ARBA00022837"/>
    </source>
</evidence>
<feature type="domain" description="EF-hand" evidence="7">
    <location>
        <begin position="1403"/>
        <end position="1438"/>
    </location>
</feature>
<feature type="region of interest" description="Disordered" evidence="6">
    <location>
        <begin position="1209"/>
        <end position="1232"/>
    </location>
</feature>
<dbReference type="PANTHER" id="PTHR44324">
    <property type="entry name" value="WD40 REPEAT DOMAIN 95"/>
    <property type="match status" value="1"/>
</dbReference>
<accession>A0ABP0S050</accession>
<dbReference type="InterPro" id="IPR051242">
    <property type="entry name" value="WD-EF-hand_domain"/>
</dbReference>
<keyword evidence="9" id="KW-1185">Reference proteome</keyword>
<keyword evidence="2" id="KW-0677">Repeat</keyword>
<keyword evidence="5" id="KW-0175">Coiled coil</keyword>
<dbReference type="PROSITE" id="PS00678">
    <property type="entry name" value="WD_REPEATS_1"/>
    <property type="match status" value="1"/>
</dbReference>
<dbReference type="EMBL" id="CAXAMM010042602">
    <property type="protein sequence ID" value="CAK9105709.1"/>
    <property type="molecule type" value="Genomic_DNA"/>
</dbReference>
<feature type="compositionally biased region" description="Polar residues" evidence="6">
    <location>
        <begin position="1222"/>
        <end position="1232"/>
    </location>
</feature>
<dbReference type="InterPro" id="IPR036322">
    <property type="entry name" value="WD40_repeat_dom_sf"/>
</dbReference>
<dbReference type="InterPro" id="IPR018247">
    <property type="entry name" value="EF_Hand_1_Ca_BS"/>
</dbReference>
<feature type="repeat" description="WD" evidence="4">
    <location>
        <begin position="778"/>
        <end position="809"/>
    </location>
</feature>
<feature type="region of interest" description="Disordered" evidence="6">
    <location>
        <begin position="1008"/>
        <end position="1054"/>
    </location>
</feature>
<dbReference type="SUPFAM" id="SSF47473">
    <property type="entry name" value="EF-hand"/>
    <property type="match status" value="2"/>
</dbReference>
<dbReference type="PROSITE" id="PS50222">
    <property type="entry name" value="EF_HAND_2"/>
    <property type="match status" value="4"/>
</dbReference>
<organism evidence="8 9">
    <name type="scientific">Durusdinium trenchii</name>
    <dbReference type="NCBI Taxonomy" id="1381693"/>
    <lineage>
        <taxon>Eukaryota</taxon>
        <taxon>Sar</taxon>
        <taxon>Alveolata</taxon>
        <taxon>Dinophyceae</taxon>
        <taxon>Suessiales</taxon>
        <taxon>Symbiodiniaceae</taxon>
        <taxon>Durusdinium</taxon>
    </lineage>
</organism>
<dbReference type="Pfam" id="PF13202">
    <property type="entry name" value="EF-hand_5"/>
    <property type="match status" value="2"/>
</dbReference>
<dbReference type="Pfam" id="PF13405">
    <property type="entry name" value="EF-hand_6"/>
    <property type="match status" value="1"/>
</dbReference>
<evidence type="ECO:0000256" key="5">
    <source>
        <dbReference type="SAM" id="Coils"/>
    </source>
</evidence>
<feature type="repeat" description="WD" evidence="4">
    <location>
        <begin position="530"/>
        <end position="562"/>
    </location>
</feature>
<feature type="repeat" description="WD" evidence="4">
    <location>
        <begin position="308"/>
        <end position="340"/>
    </location>
</feature>
<evidence type="ECO:0000313" key="8">
    <source>
        <dbReference type="EMBL" id="CAK9105709.1"/>
    </source>
</evidence>
<dbReference type="PANTHER" id="PTHR44324:SF4">
    <property type="entry name" value="WD40 REPEAT DOMAIN 95"/>
    <property type="match status" value="1"/>
</dbReference>
<dbReference type="SMART" id="SM00320">
    <property type="entry name" value="WD40"/>
    <property type="match status" value="9"/>
</dbReference>
<name>A0ABP0S050_9DINO</name>
<dbReference type="InterPro" id="IPR001680">
    <property type="entry name" value="WD40_rpt"/>
</dbReference>
<keyword evidence="3" id="KW-0106">Calcium</keyword>
<feature type="compositionally biased region" description="Basic residues" evidence="6">
    <location>
        <begin position="1012"/>
        <end position="1036"/>
    </location>
</feature>
<reference evidence="8 9" key="1">
    <citation type="submission" date="2024-02" db="EMBL/GenBank/DDBJ databases">
        <authorList>
            <person name="Chen Y."/>
            <person name="Shah S."/>
            <person name="Dougan E. K."/>
            <person name="Thang M."/>
            <person name="Chan C."/>
        </authorList>
    </citation>
    <scope>NUCLEOTIDE SEQUENCE [LARGE SCALE GENOMIC DNA]</scope>
</reference>
<feature type="repeat" description="WD" evidence="4">
    <location>
        <begin position="351"/>
        <end position="392"/>
    </location>
</feature>
<dbReference type="PROSITE" id="PS50082">
    <property type="entry name" value="WD_REPEATS_2"/>
    <property type="match status" value="6"/>
</dbReference>
<evidence type="ECO:0000313" key="9">
    <source>
        <dbReference type="Proteomes" id="UP001642464"/>
    </source>
</evidence>
<feature type="domain" description="EF-hand" evidence="7">
    <location>
        <begin position="1489"/>
        <end position="1524"/>
    </location>
</feature>
<feature type="repeat" description="WD" evidence="4">
    <location>
        <begin position="576"/>
        <end position="610"/>
    </location>
</feature>
<evidence type="ECO:0000256" key="4">
    <source>
        <dbReference type="PROSITE-ProRule" id="PRU00221"/>
    </source>
</evidence>
<feature type="repeat" description="WD" evidence="4">
    <location>
        <begin position="258"/>
        <end position="292"/>
    </location>
</feature>
<feature type="region of interest" description="Disordered" evidence="6">
    <location>
        <begin position="1468"/>
        <end position="1488"/>
    </location>
</feature>
<feature type="compositionally biased region" description="Basic and acidic residues" evidence="6">
    <location>
        <begin position="1479"/>
        <end position="1488"/>
    </location>
</feature>
<dbReference type="Gene3D" id="2.130.10.10">
    <property type="entry name" value="YVTN repeat-like/Quinoprotein amine dehydrogenase"/>
    <property type="match status" value="3"/>
</dbReference>
<dbReference type="SUPFAM" id="SSF50978">
    <property type="entry name" value="WD40 repeat-like"/>
    <property type="match status" value="2"/>
</dbReference>
<feature type="domain" description="EF-hand" evidence="7">
    <location>
        <begin position="1362"/>
        <end position="1397"/>
    </location>
</feature>
<dbReference type="InterPro" id="IPR019775">
    <property type="entry name" value="WD40_repeat_CS"/>
</dbReference>
<dbReference type="InterPro" id="IPR002048">
    <property type="entry name" value="EF_hand_dom"/>
</dbReference>
<dbReference type="CDD" id="cd00051">
    <property type="entry name" value="EFh"/>
    <property type="match status" value="1"/>
</dbReference>
<dbReference type="PROSITE" id="PS00018">
    <property type="entry name" value="EF_HAND_1"/>
    <property type="match status" value="4"/>
</dbReference>
<evidence type="ECO:0000259" key="7">
    <source>
        <dbReference type="PROSITE" id="PS50222"/>
    </source>
</evidence>
<feature type="coiled-coil region" evidence="5">
    <location>
        <begin position="1264"/>
        <end position="1301"/>
    </location>
</feature>
<comment type="caution">
    <text evidence="8">The sequence shown here is derived from an EMBL/GenBank/DDBJ whole genome shotgun (WGS) entry which is preliminary data.</text>
</comment>
<dbReference type="PROSITE" id="PS50294">
    <property type="entry name" value="WD_REPEATS_REGION"/>
    <property type="match status" value="1"/>
</dbReference>
<protein>
    <submittedName>
        <fullName evidence="8">Lissencephaly-1 homolog</fullName>
    </submittedName>
</protein>